<keyword evidence="1" id="KW-1133">Transmembrane helix</keyword>
<dbReference type="Pfam" id="PF09945">
    <property type="entry name" value="DUF2177"/>
    <property type="match status" value="1"/>
</dbReference>
<dbReference type="OrthoDB" id="166547at2"/>
<keyword evidence="1" id="KW-0472">Membrane</keyword>
<dbReference type="Proteomes" id="UP000317155">
    <property type="component" value="Unassembled WGS sequence"/>
</dbReference>
<gene>
    <name evidence="2" type="ORF">FL622_06885</name>
</gene>
<reference evidence="2 3" key="1">
    <citation type="submission" date="2019-07" db="EMBL/GenBank/DDBJ databases">
        <title>Insights of Desulfuromonas acetexigens electromicrobiology.</title>
        <authorList>
            <person name="Katuri K."/>
            <person name="Sapireddy V."/>
            <person name="Shaw D.R."/>
            <person name="Saikaly P."/>
        </authorList>
    </citation>
    <scope>NUCLEOTIDE SEQUENCE [LARGE SCALE GENOMIC DNA]</scope>
    <source>
        <strain evidence="2 3">2873</strain>
    </source>
</reference>
<feature type="transmembrane region" description="Helical" evidence="1">
    <location>
        <begin position="76"/>
        <end position="96"/>
    </location>
</feature>
<name>A0A550JGG6_9BACT</name>
<accession>A0A550JGG6</accession>
<dbReference type="EMBL" id="VJVV01000004">
    <property type="protein sequence ID" value="TRO82297.1"/>
    <property type="molecule type" value="Genomic_DNA"/>
</dbReference>
<evidence type="ECO:0000313" key="3">
    <source>
        <dbReference type="Proteomes" id="UP000317155"/>
    </source>
</evidence>
<feature type="transmembrane region" description="Helical" evidence="1">
    <location>
        <begin position="47"/>
        <end position="69"/>
    </location>
</feature>
<dbReference type="AlphaFoldDB" id="A0A550JGG6"/>
<evidence type="ECO:0000313" key="2">
    <source>
        <dbReference type="EMBL" id="TRO82297.1"/>
    </source>
</evidence>
<keyword evidence="3" id="KW-1185">Reference proteome</keyword>
<sequence length="138" mass="15618">MPHVFKVYLLCLPFTLLLDYLWLAKLMQGFYLKELGPYARVRGTTIIPVYWAAAIVYLLLPLGIVLFALPQVDPEHLAASSLAWGALFGLVVYGVYDMTNMATLERWPVRMVWVDICWGGFLCGATTWFAALASLWLQ</sequence>
<evidence type="ECO:0000256" key="1">
    <source>
        <dbReference type="SAM" id="Phobius"/>
    </source>
</evidence>
<proteinExistence type="predicted"/>
<organism evidence="2 3">
    <name type="scientific">Trichloromonas acetexigens</name>
    <dbReference type="NCBI Taxonomy" id="38815"/>
    <lineage>
        <taxon>Bacteria</taxon>
        <taxon>Pseudomonadati</taxon>
        <taxon>Thermodesulfobacteriota</taxon>
        <taxon>Desulfuromonadia</taxon>
        <taxon>Desulfuromonadales</taxon>
        <taxon>Trichloromonadaceae</taxon>
        <taxon>Trichloromonas</taxon>
    </lineage>
</organism>
<feature type="transmembrane region" description="Helical" evidence="1">
    <location>
        <begin position="116"/>
        <end position="137"/>
    </location>
</feature>
<protein>
    <submittedName>
        <fullName evidence="2">DUF2177 family protein</fullName>
    </submittedName>
</protein>
<keyword evidence="1" id="KW-0812">Transmembrane</keyword>
<dbReference type="InterPro" id="IPR018687">
    <property type="entry name" value="DUF2177_membr"/>
</dbReference>
<comment type="caution">
    <text evidence="2">The sequence shown here is derived from an EMBL/GenBank/DDBJ whole genome shotgun (WGS) entry which is preliminary data.</text>
</comment>